<dbReference type="PROSITE" id="PS00455">
    <property type="entry name" value="AMP_BINDING"/>
    <property type="match status" value="1"/>
</dbReference>
<dbReference type="InterPro" id="IPR020845">
    <property type="entry name" value="AMP-binding_CS"/>
</dbReference>
<dbReference type="PANTHER" id="PTHR43201:SF5">
    <property type="entry name" value="MEDIUM-CHAIN ACYL-COA LIGASE ACSF2, MITOCHONDRIAL"/>
    <property type="match status" value="1"/>
</dbReference>
<dbReference type="Proteomes" id="UP000189761">
    <property type="component" value="Unassembled WGS sequence"/>
</dbReference>
<dbReference type="PANTHER" id="PTHR43201">
    <property type="entry name" value="ACYL-COA SYNTHETASE"/>
    <property type="match status" value="1"/>
</dbReference>
<dbReference type="GO" id="GO:0031956">
    <property type="term" value="F:medium-chain fatty acid-CoA ligase activity"/>
    <property type="evidence" value="ECO:0007669"/>
    <property type="project" value="TreeGrafter"/>
</dbReference>
<reference evidence="6 7" key="1">
    <citation type="submission" date="2017-01" db="EMBL/GenBank/DDBJ databases">
        <title>Draft genome sequence of Bacillus oleronius.</title>
        <authorList>
            <person name="Allam M."/>
        </authorList>
    </citation>
    <scope>NUCLEOTIDE SEQUENCE [LARGE SCALE GENOMIC DNA]</scope>
    <source>
        <strain evidence="6 7">DSM 9356</strain>
    </source>
</reference>
<sequence length="486" mass="54864">MNTITSTYIQHRKNHPERIAIQTINHKITYNQLFTSVSQLANFFLSKKKSSNKVIAILLPNGIPFLQIFAGASSAGWIVCPLDLKWNVKDLKSRIDLCNPSMIITIEKYSHRLSFCHRKVVLLEQLLADVDSKPFPPSVLLEDVPFYMGFTSGSTGKPKAFVRSHSSWVESFKCNVIDLHLKGSEDVLIPGGLVHSHFLYGAISILYFGGTIYLLEKYSVSQLKKMIQIYPIKVVFMVPTMIESLLKTGETIEKPLTIVSSGAKWEHHSKLRLKKAFPLLKLYEYYGASELSFVTVLSHEDNQHFPNSVGKPCHNVEIQIRKKNGELALIGETGKIFVRSNMSFLGYKFTGESSIIPIIDKEGWMTVHDIGYLDSNGYLYIHGRENNMILYGGINIFPEEIETVLSIHPNVKQVAVIGLKDRYWGEIVTAVVKGNVKVQELKDLCKTKLSSYKVPRKWIIVDKLPLTSSGKIARDLVKKMIIGGNY</sequence>
<dbReference type="InterPro" id="IPR025110">
    <property type="entry name" value="AMP-bd_C"/>
</dbReference>
<accession>A0A8E2I6A8</accession>
<dbReference type="NCBIfam" id="NF005797">
    <property type="entry name" value="PRK07638.1"/>
    <property type="match status" value="1"/>
</dbReference>
<proteinExistence type="inferred from homology"/>
<dbReference type="InterPro" id="IPR045851">
    <property type="entry name" value="AMP-bd_C_sf"/>
</dbReference>
<keyword evidence="7" id="KW-1185">Reference proteome</keyword>
<comment type="caution">
    <text evidence="6">The sequence shown here is derived from an EMBL/GenBank/DDBJ whole genome shotgun (WGS) entry which is preliminary data.</text>
</comment>
<keyword evidence="3" id="KW-0812">Transmembrane</keyword>
<keyword evidence="3" id="KW-0472">Membrane</keyword>
<dbReference type="InterPro" id="IPR042099">
    <property type="entry name" value="ANL_N_sf"/>
</dbReference>
<dbReference type="RefSeq" id="WP_078111498.1">
    <property type="nucleotide sequence ID" value="NZ_CP065424.1"/>
</dbReference>
<dbReference type="EMBL" id="MTLA01000504">
    <property type="protein sequence ID" value="OOP65338.1"/>
    <property type="molecule type" value="Genomic_DNA"/>
</dbReference>
<dbReference type="Gene3D" id="3.40.50.12780">
    <property type="entry name" value="N-terminal domain of ligase-like"/>
    <property type="match status" value="1"/>
</dbReference>
<feature type="domain" description="AMP-dependent synthetase/ligase" evidence="4">
    <location>
        <begin position="12"/>
        <end position="347"/>
    </location>
</feature>
<comment type="similarity">
    <text evidence="1">Belongs to the ATP-dependent AMP-binding enzyme family.</text>
</comment>
<evidence type="ECO:0000259" key="5">
    <source>
        <dbReference type="Pfam" id="PF13193"/>
    </source>
</evidence>
<dbReference type="AlphaFoldDB" id="A0A8E2I6A8"/>
<evidence type="ECO:0008006" key="8">
    <source>
        <dbReference type="Google" id="ProtNLM"/>
    </source>
</evidence>
<keyword evidence="2" id="KW-0436">Ligase</keyword>
<dbReference type="SUPFAM" id="SSF56801">
    <property type="entry name" value="Acetyl-CoA synthetase-like"/>
    <property type="match status" value="1"/>
</dbReference>
<feature type="domain" description="AMP-binding enzyme C-terminal" evidence="5">
    <location>
        <begin position="400"/>
        <end position="471"/>
    </location>
</feature>
<evidence type="ECO:0000256" key="1">
    <source>
        <dbReference type="ARBA" id="ARBA00006432"/>
    </source>
</evidence>
<feature type="transmembrane region" description="Helical" evidence="3">
    <location>
        <begin position="54"/>
        <end position="79"/>
    </location>
</feature>
<evidence type="ECO:0000313" key="7">
    <source>
        <dbReference type="Proteomes" id="UP000189761"/>
    </source>
</evidence>
<dbReference type="Pfam" id="PF13193">
    <property type="entry name" value="AMP-binding_C"/>
    <property type="match status" value="1"/>
</dbReference>
<name>A0A8E2I6A8_9BACI</name>
<protein>
    <recommendedName>
        <fullName evidence="8">Acyl-CoA synthetase</fullName>
    </recommendedName>
</protein>
<dbReference type="Gene3D" id="3.30.300.30">
    <property type="match status" value="1"/>
</dbReference>
<dbReference type="Pfam" id="PF00501">
    <property type="entry name" value="AMP-binding"/>
    <property type="match status" value="1"/>
</dbReference>
<feature type="transmembrane region" description="Helical" evidence="3">
    <location>
        <begin position="197"/>
        <end position="215"/>
    </location>
</feature>
<evidence type="ECO:0000313" key="6">
    <source>
        <dbReference type="EMBL" id="OOP65338.1"/>
    </source>
</evidence>
<gene>
    <name evidence="6" type="ORF">BWZ43_25125</name>
</gene>
<evidence type="ECO:0000256" key="2">
    <source>
        <dbReference type="ARBA" id="ARBA00022598"/>
    </source>
</evidence>
<evidence type="ECO:0000256" key="3">
    <source>
        <dbReference type="SAM" id="Phobius"/>
    </source>
</evidence>
<dbReference type="InterPro" id="IPR000873">
    <property type="entry name" value="AMP-dep_synth/lig_dom"/>
</dbReference>
<evidence type="ECO:0000259" key="4">
    <source>
        <dbReference type="Pfam" id="PF00501"/>
    </source>
</evidence>
<dbReference type="GO" id="GO:0006631">
    <property type="term" value="P:fatty acid metabolic process"/>
    <property type="evidence" value="ECO:0007669"/>
    <property type="project" value="TreeGrafter"/>
</dbReference>
<keyword evidence="3" id="KW-1133">Transmembrane helix</keyword>
<organism evidence="6 7">
    <name type="scientific">Heyndrickxia oleronia</name>
    <dbReference type="NCBI Taxonomy" id="38875"/>
    <lineage>
        <taxon>Bacteria</taxon>
        <taxon>Bacillati</taxon>
        <taxon>Bacillota</taxon>
        <taxon>Bacilli</taxon>
        <taxon>Bacillales</taxon>
        <taxon>Bacillaceae</taxon>
        <taxon>Heyndrickxia</taxon>
    </lineage>
</organism>